<dbReference type="RefSeq" id="XP_037160384.1">
    <property type="nucleotide sequence ID" value="XM_037312744.1"/>
</dbReference>
<dbReference type="Pfam" id="PF03022">
    <property type="entry name" value="MRJP"/>
    <property type="match status" value="1"/>
</dbReference>
<dbReference type="InterPro" id="IPR011042">
    <property type="entry name" value="6-blade_b-propeller_TolB-like"/>
</dbReference>
<comment type="similarity">
    <text evidence="2">Belongs to the major royal jelly protein family.</text>
</comment>
<dbReference type="EMBL" id="JACCJC010000062">
    <property type="protein sequence ID" value="KAF6230951.1"/>
    <property type="molecule type" value="Genomic_DNA"/>
</dbReference>
<name>A0A8H6FLX3_9LECA</name>
<dbReference type="SUPFAM" id="SSF63829">
    <property type="entry name" value="Calcium-dependent phosphotriesterase"/>
    <property type="match status" value="1"/>
</dbReference>
<feature type="signal peptide" evidence="4">
    <location>
        <begin position="1"/>
        <end position="21"/>
    </location>
</feature>
<evidence type="ECO:0000256" key="2">
    <source>
        <dbReference type="ARBA" id="ARBA00009127"/>
    </source>
</evidence>
<evidence type="ECO:0008006" key="7">
    <source>
        <dbReference type="Google" id="ProtNLM"/>
    </source>
</evidence>
<protein>
    <recommendedName>
        <fullName evidence="7">Major royal jelly protein</fullName>
    </recommendedName>
</protein>
<evidence type="ECO:0000256" key="4">
    <source>
        <dbReference type="SAM" id="SignalP"/>
    </source>
</evidence>
<dbReference type="GeneID" id="59292505"/>
<dbReference type="OrthoDB" id="7776143at2759"/>
<comment type="subcellular location">
    <subcellularLocation>
        <location evidence="1">Secreted</location>
    </subcellularLocation>
</comment>
<evidence type="ECO:0000313" key="6">
    <source>
        <dbReference type="Proteomes" id="UP000578531"/>
    </source>
</evidence>
<dbReference type="InterPro" id="IPR017996">
    <property type="entry name" value="MRJP/yellow-related"/>
</dbReference>
<reference evidence="5 6" key="1">
    <citation type="journal article" date="2020" name="Genomics">
        <title>Complete, high-quality genomes from long-read metagenomic sequencing of two wolf lichen thalli reveals enigmatic genome architecture.</title>
        <authorList>
            <person name="McKenzie S.K."/>
            <person name="Walston R.F."/>
            <person name="Allen J.L."/>
        </authorList>
    </citation>
    <scope>NUCLEOTIDE SEQUENCE [LARGE SCALE GENOMIC DNA]</scope>
    <source>
        <strain evidence="5">WasteWater2</strain>
    </source>
</reference>
<dbReference type="PANTHER" id="PTHR10009:SF18">
    <property type="entry name" value="PROTEIN YELLOW-LIKE PROTEIN"/>
    <property type="match status" value="1"/>
</dbReference>
<keyword evidence="3" id="KW-0964">Secreted</keyword>
<dbReference type="AlphaFoldDB" id="A0A8H6FLX3"/>
<organism evidence="5 6">
    <name type="scientific">Letharia columbiana</name>
    <dbReference type="NCBI Taxonomy" id="112416"/>
    <lineage>
        <taxon>Eukaryota</taxon>
        <taxon>Fungi</taxon>
        <taxon>Dikarya</taxon>
        <taxon>Ascomycota</taxon>
        <taxon>Pezizomycotina</taxon>
        <taxon>Lecanoromycetes</taxon>
        <taxon>OSLEUM clade</taxon>
        <taxon>Lecanoromycetidae</taxon>
        <taxon>Lecanorales</taxon>
        <taxon>Lecanorineae</taxon>
        <taxon>Parmeliaceae</taxon>
        <taxon>Letharia</taxon>
    </lineage>
</organism>
<evidence type="ECO:0000256" key="1">
    <source>
        <dbReference type="ARBA" id="ARBA00004613"/>
    </source>
</evidence>
<keyword evidence="6" id="KW-1185">Reference proteome</keyword>
<keyword evidence="4" id="KW-0732">Signal</keyword>
<gene>
    <name evidence="5" type="ORF">HO173_010859</name>
</gene>
<comment type="caution">
    <text evidence="5">The sequence shown here is derived from an EMBL/GenBank/DDBJ whole genome shotgun (WGS) entry which is preliminary data.</text>
</comment>
<sequence length="415" mass="44723">MYFKKSNSIAVIAAITASVLSQQISQDPGTGGVSIEVVHLYSDEYPQGIAVSSTGRMFSNYARSLDPNNIAYTVAELTGNNTETPYPSVAINSPPGGAINYTTNPATGANYENYLIGVQSVVIDPLDRLWILDTGRAAMPNGTNVYASVGGPKLIGVNLSNNTMFKTIVFPPNVVYPDSYINDIRFDLRPNVTASGHGVGYITDSSQEGRNGIIVVDLGTGKSWRHLDGTSYVHPETGFLPVIWGNTVYSLPNGPTMPISQSTFGADGIALSADGATLYFSAVGSRYLYSVPTARLLDDSLTSELMATQAVVSHGQKGISDGLETDTNGFIYGGNQEDNSIIFFNPANGTVNVFARDPRMSWTDTLSVASDGYIYFTENQLWRTTMFYPGTDRRIKPYVLFRAKLPGNGTKVNLS</sequence>
<accession>A0A8H6FLX3</accession>
<dbReference type="GO" id="GO:0005576">
    <property type="term" value="C:extracellular region"/>
    <property type="evidence" value="ECO:0007669"/>
    <property type="project" value="UniProtKB-SubCell"/>
</dbReference>
<dbReference type="PANTHER" id="PTHR10009">
    <property type="entry name" value="PROTEIN YELLOW-RELATED"/>
    <property type="match status" value="1"/>
</dbReference>
<proteinExistence type="inferred from homology"/>
<dbReference type="Gene3D" id="2.120.10.30">
    <property type="entry name" value="TolB, C-terminal domain"/>
    <property type="match status" value="1"/>
</dbReference>
<dbReference type="Proteomes" id="UP000578531">
    <property type="component" value="Unassembled WGS sequence"/>
</dbReference>
<feature type="chain" id="PRO_5034678527" description="Major royal jelly protein" evidence="4">
    <location>
        <begin position="22"/>
        <end position="415"/>
    </location>
</feature>
<evidence type="ECO:0000313" key="5">
    <source>
        <dbReference type="EMBL" id="KAF6230951.1"/>
    </source>
</evidence>
<evidence type="ECO:0000256" key="3">
    <source>
        <dbReference type="ARBA" id="ARBA00022525"/>
    </source>
</evidence>